<evidence type="ECO:0000313" key="1">
    <source>
        <dbReference type="EMBL" id="CRL05841.1"/>
    </source>
</evidence>
<dbReference type="EMBL" id="CVRI01000065">
    <property type="protein sequence ID" value="CRL05841.1"/>
    <property type="molecule type" value="Genomic_DNA"/>
</dbReference>
<evidence type="ECO:0000313" key="2">
    <source>
        <dbReference type="Proteomes" id="UP000183832"/>
    </source>
</evidence>
<reference evidence="1 2" key="1">
    <citation type="submission" date="2015-04" db="EMBL/GenBank/DDBJ databases">
        <authorList>
            <person name="Syromyatnikov M.Y."/>
            <person name="Popov V.N."/>
        </authorList>
    </citation>
    <scope>NUCLEOTIDE SEQUENCE [LARGE SCALE GENOMIC DNA]</scope>
</reference>
<sequence length="78" mass="8748">METSLKINITIGNHLASAPNKITIRNESQLSAARKREINEDLLNKRKARTTSATKEGSICKQTHTTSTVFYSHVDHCH</sequence>
<dbReference type="Proteomes" id="UP000183832">
    <property type="component" value="Unassembled WGS sequence"/>
</dbReference>
<keyword evidence="2" id="KW-1185">Reference proteome</keyword>
<proteinExistence type="predicted"/>
<gene>
    <name evidence="1" type="ORF">CLUMA_CG018868</name>
</gene>
<protein>
    <submittedName>
        <fullName evidence="1">CLUMA_CG018868, isoform A</fullName>
    </submittedName>
</protein>
<accession>A0A1J1J4P0</accession>
<organism evidence="1 2">
    <name type="scientific">Clunio marinus</name>
    <dbReference type="NCBI Taxonomy" id="568069"/>
    <lineage>
        <taxon>Eukaryota</taxon>
        <taxon>Metazoa</taxon>
        <taxon>Ecdysozoa</taxon>
        <taxon>Arthropoda</taxon>
        <taxon>Hexapoda</taxon>
        <taxon>Insecta</taxon>
        <taxon>Pterygota</taxon>
        <taxon>Neoptera</taxon>
        <taxon>Endopterygota</taxon>
        <taxon>Diptera</taxon>
        <taxon>Nematocera</taxon>
        <taxon>Chironomoidea</taxon>
        <taxon>Chironomidae</taxon>
        <taxon>Clunio</taxon>
    </lineage>
</organism>
<dbReference type="AlphaFoldDB" id="A0A1J1J4P0"/>
<name>A0A1J1J4P0_9DIPT</name>